<dbReference type="InterPro" id="IPR008928">
    <property type="entry name" value="6-hairpin_glycosidase_sf"/>
</dbReference>
<dbReference type="EMBL" id="JAGGLM010000006">
    <property type="protein sequence ID" value="MBP2032627.1"/>
    <property type="molecule type" value="Genomic_DNA"/>
</dbReference>
<feature type="transmembrane region" description="Helical" evidence="3">
    <location>
        <begin position="853"/>
        <end position="875"/>
    </location>
</feature>
<dbReference type="InterPro" id="IPR019282">
    <property type="entry name" value="Glycoamylase-like_cons_dom"/>
</dbReference>
<proteinExistence type="predicted"/>
<evidence type="ECO:0000313" key="8">
    <source>
        <dbReference type="Proteomes" id="UP001519307"/>
    </source>
</evidence>
<dbReference type="Pfam" id="PF10091">
    <property type="entry name" value="Glycoamylase"/>
    <property type="match status" value="1"/>
</dbReference>
<feature type="transmembrane region" description="Helical" evidence="3">
    <location>
        <begin position="433"/>
        <end position="451"/>
    </location>
</feature>
<dbReference type="CDD" id="cd11753">
    <property type="entry name" value="GH94N_ChvB_NdvB_2_like"/>
    <property type="match status" value="1"/>
</dbReference>
<dbReference type="InterPro" id="IPR011013">
    <property type="entry name" value="Gal_mutarotase_sf_dom"/>
</dbReference>
<keyword evidence="1" id="KW-0328">Glycosyltransferase</keyword>
<feature type="domain" description="Glycosyl hydrolase 94 supersandwich" evidence="4">
    <location>
        <begin position="2106"/>
        <end position="2376"/>
    </location>
</feature>
<dbReference type="SUPFAM" id="SSF48208">
    <property type="entry name" value="Six-hairpin glycosidases"/>
    <property type="match status" value="1"/>
</dbReference>
<evidence type="ECO:0000256" key="3">
    <source>
        <dbReference type="SAM" id="Phobius"/>
    </source>
</evidence>
<dbReference type="CDD" id="cd11756">
    <property type="entry name" value="GH94N_ChvB_NdvB_1_like"/>
    <property type="match status" value="1"/>
</dbReference>
<dbReference type="Gene3D" id="2.70.98.40">
    <property type="entry name" value="Glycoside hydrolase, family 65, N-terminal domain"/>
    <property type="match status" value="2"/>
</dbReference>
<feature type="domain" description="Glycoamylase-like" evidence="5">
    <location>
        <begin position="1351"/>
        <end position="1563"/>
    </location>
</feature>
<dbReference type="InterPro" id="IPR012341">
    <property type="entry name" value="6hp_glycosidase-like_sf"/>
</dbReference>
<evidence type="ECO:0000259" key="4">
    <source>
        <dbReference type="Pfam" id="PF06165"/>
    </source>
</evidence>
<evidence type="ECO:0000256" key="2">
    <source>
        <dbReference type="ARBA" id="ARBA00022679"/>
    </source>
</evidence>
<keyword evidence="3" id="KW-0812">Transmembrane</keyword>
<comment type="caution">
    <text evidence="7">The sequence shown here is derived from an EMBL/GenBank/DDBJ whole genome shotgun (WGS) entry which is preliminary data.</text>
</comment>
<dbReference type="InterPro" id="IPR037820">
    <property type="entry name" value="GH94N_NdvB"/>
</dbReference>
<dbReference type="InterPro" id="IPR052047">
    <property type="entry name" value="GH94_Enzymes"/>
</dbReference>
<dbReference type="RefSeq" id="WP_209701811.1">
    <property type="nucleotide sequence ID" value="NZ_JAGGLM010000006.1"/>
</dbReference>
<feature type="transmembrane region" description="Helical" evidence="3">
    <location>
        <begin position="975"/>
        <end position="992"/>
    </location>
</feature>
<organism evidence="7 8">
    <name type="scientific">Clostridium algifaecis</name>
    <dbReference type="NCBI Taxonomy" id="1472040"/>
    <lineage>
        <taxon>Bacteria</taxon>
        <taxon>Bacillati</taxon>
        <taxon>Bacillota</taxon>
        <taxon>Clostridia</taxon>
        <taxon>Eubacteriales</taxon>
        <taxon>Clostridiaceae</taxon>
        <taxon>Clostridium</taxon>
    </lineage>
</organism>
<reference evidence="7 8" key="1">
    <citation type="submission" date="2021-03" db="EMBL/GenBank/DDBJ databases">
        <title>Genomic Encyclopedia of Type Strains, Phase IV (KMG-IV): sequencing the most valuable type-strain genomes for metagenomic binning, comparative biology and taxonomic classification.</title>
        <authorList>
            <person name="Goeker M."/>
        </authorList>
    </citation>
    <scope>NUCLEOTIDE SEQUENCE [LARGE SCALE GENOMIC DNA]</scope>
    <source>
        <strain evidence="7 8">DSM 28783</strain>
    </source>
</reference>
<keyword evidence="3" id="KW-1133">Transmembrane helix</keyword>
<dbReference type="PANTHER" id="PTHR37469:SF2">
    <property type="entry name" value="CELLOBIONIC ACID PHOSPHORYLASE"/>
    <property type="match status" value="1"/>
</dbReference>
<feature type="transmembrane region" description="Helical" evidence="3">
    <location>
        <begin position="463"/>
        <end position="486"/>
    </location>
</feature>
<dbReference type="SMART" id="SM01068">
    <property type="entry name" value="CBM_X"/>
    <property type="match status" value="2"/>
</dbReference>
<dbReference type="Pfam" id="PF17167">
    <property type="entry name" value="Glyco_hydro_94"/>
    <property type="match status" value="1"/>
</dbReference>
<feature type="transmembrane region" description="Helical" evidence="3">
    <location>
        <begin position="948"/>
        <end position="968"/>
    </location>
</feature>
<accession>A0ABS4KRF8</accession>
<feature type="transmembrane region" description="Helical" evidence="3">
    <location>
        <begin position="896"/>
        <end position="919"/>
    </location>
</feature>
<dbReference type="Proteomes" id="UP001519307">
    <property type="component" value="Unassembled WGS sequence"/>
</dbReference>
<dbReference type="InterPro" id="IPR033432">
    <property type="entry name" value="GH94_catalytic"/>
</dbReference>
<keyword evidence="3" id="KW-0472">Membrane</keyword>
<protein>
    <submittedName>
        <fullName evidence="7">Cellobiose phosphorylase</fullName>
    </submittedName>
</protein>
<dbReference type="Gene3D" id="1.50.10.10">
    <property type="match status" value="1"/>
</dbReference>
<dbReference type="Gene3D" id="2.60.420.10">
    <property type="entry name" value="Maltose phosphorylase, domain 3"/>
    <property type="match status" value="1"/>
</dbReference>
<dbReference type="InterPro" id="IPR037824">
    <property type="entry name" value="GH94N_2_NdvB"/>
</dbReference>
<feature type="transmembrane region" description="Helical" evidence="3">
    <location>
        <begin position="830"/>
        <end position="847"/>
    </location>
</feature>
<keyword evidence="8" id="KW-1185">Reference proteome</keyword>
<feature type="domain" description="Glycosyl hydrolase 94 catalytic" evidence="6">
    <location>
        <begin position="2389"/>
        <end position="2813"/>
    </location>
</feature>
<evidence type="ECO:0000313" key="7">
    <source>
        <dbReference type="EMBL" id="MBP2032627.1"/>
    </source>
</evidence>
<evidence type="ECO:0000259" key="5">
    <source>
        <dbReference type="Pfam" id="PF10091"/>
    </source>
</evidence>
<dbReference type="SUPFAM" id="SSF74650">
    <property type="entry name" value="Galactose mutarotase-like"/>
    <property type="match status" value="2"/>
</dbReference>
<dbReference type="Pfam" id="PF06165">
    <property type="entry name" value="GH94_b-supersand"/>
    <property type="match status" value="2"/>
</dbReference>
<keyword evidence="2" id="KW-0808">Transferase</keyword>
<evidence type="ECO:0000256" key="1">
    <source>
        <dbReference type="ARBA" id="ARBA00022676"/>
    </source>
</evidence>
<dbReference type="PANTHER" id="PTHR37469">
    <property type="entry name" value="CELLOBIONIC ACID PHOSPHORYLASE-RELATED"/>
    <property type="match status" value="1"/>
</dbReference>
<dbReference type="InterPro" id="IPR010383">
    <property type="entry name" value="Glyco_hydrolase_94_b-supersand"/>
</dbReference>
<dbReference type="InterPro" id="IPR037018">
    <property type="entry name" value="GH65_N"/>
</dbReference>
<name>A0ABS4KRF8_9CLOT</name>
<gene>
    <name evidence="7" type="ORF">J2Z42_001301</name>
</gene>
<feature type="transmembrane region" description="Helical" evidence="3">
    <location>
        <begin position="6"/>
        <end position="25"/>
    </location>
</feature>
<evidence type="ECO:0000259" key="6">
    <source>
        <dbReference type="Pfam" id="PF17167"/>
    </source>
</evidence>
<dbReference type="Gene3D" id="1.50.10.140">
    <property type="match status" value="2"/>
</dbReference>
<sequence length="2884" mass="333670">MLYYSTILIGLMLICILLYFTIYILKYRNQNIVEDMYTASDAGKELSEHAQKISSIPLKIKIKNCRRKLVNNLDKSYNSILENYNFLDNEIDKSKEIISCARWILDNMYLIQREYKDIKCNMMGPYYKNLPVIDEGYMKGYPRVYHIAVEMLNRDYGKISENEIENFLNEYQKNTVLTSGELWLFPVMLRIALIRNISRSVENIVYIQKEKNRGEVIANSIINLCNDEGLKGKNHVSEQIEKFKKEDIKFTPSLTEKLIKILRDNFIENPEVYKWIDDELVKQDKTFDMMVNIDHQNQSNYQIVMSNSFNGIRNISSLNWRENFERLSYVEEILKKDPIKLYENMDFYSRDYYRHRIEKLSRKLGISEVLIAKKAVQCAQKAADDKDSGNNVEEYEMHVGYYIIDDGVGVLRNSIDQSKKNIPAYSSIFTQKLYIYTILTVTGVISLIVSYMDIYSESYNTSWKYIITFLVLLIPISEVFISIFNWSISRLTNPNFIPKIEFKHEIPEEYSTIVVIPTLIESVSRLKSLIDELEVYYLSNEEKNLYFAILGDFKDSTSEHEPEDELILKTALNMIKRLNNKYSNGENDKFYFLNRYRKYNEKEEKWIGWERKRGKLMEFNSLIRGDKSTSYNVISGDIKNLYKVKYVITLDADTKLPKDTAKVLVGAMAHVLNKPYVINGKIVRGHGLMQPRVSVGTLSANKTIYSSIFSGDTGIDLYTNAVSDVYEDLFDQGIFTGKGIYDVDIFMNILKDKIPENSVLSHDLLEGSYVRAGLLTDVELIDGYPAYYNSSSKRLHRWVRGDWQLIPWIFKKSKLNGLSRWKIVDNLRRSLLAPFIIMLIFWSIIVFKNPDKGLTIALITLMCPVFFNASDCVVMPSRGISLSGKVDNFKTALEQFLLIFIFLPYKAYLMLDAIIRTLYRLFVSRKHLLQWTTAADVEMNSGKTFYDYIRTMYSGSLIGLFIGILAFYNSKFTGFLMMPSCIVWFLSPYIAYKISMDKKVNKDDLSMKQNNILKEIARRTWAYFEDFVSEETNWLSPDNYQEYPKLGIAYRTSPTNMAMGITSNTAAYDLGYITLDKLQFRLEKIVSNMESLDRFKGHFYNWYDIKSKKPLHNYISTVDSGNLVCYVWLTEETLSGYLKSPILNKNFIRGVYDTINLAQQEIKNINEIKGIYNENINQINEKKEMNIYMLQNFLDDLQKKCDEVLKKYKNLYWNKKLKETLNDFTDFINKYLQWVNDDFYKNSNKQDKSAEIKDILYKVTCDIPVEDIPGNLEKAIDYFKTYSNEDEIEKFRNNLKISLENINTLISKIKDLIERFKAIDDSHDFTVLYDSKRQLFSIGYDADKSFQDKSYYDILASEARQASFIAIAKGQIEKNHWFKLSRSMALAFKEKILVSWSGTMFEYLMPLIIMKSFPGTLLGETYKNVVEVQKSYGKKMGIPWGISECAYYSFDANSAYQYKAIGVPDIGLDRNMANERIVAPYASVMALQVNKKDAFYNIKRLIADGLKGRYGLYESVDYTRGHLEKNKRKIVKCFMIHHQGMSLMSLDNSLNDNIIQKRFHSIPRVKAVELLLQEKMPKTIVYDRREKKKSVYSKKENFLMAERKYTTANTKFPETNIMSNGSYSIMITNSGSGYSKKDEMSVYRWREDSTLDDTGMFFYIKNINSNEYWSAAYEPCKYTGEDYKVVFSEDKAEFERKDGNLKTYTEVTVSQEDDVEIRKISITNNSSHVREVEVTSYLEVTLAPYSADLVHPSFSNLFIETEFLKSPMCLMASRRPRTKGAEKNWLMQTAAVEGTQIGSVQYETSRENFIGRNRDISNPKAMDNDTQLTMTVGAVIDPIISLRVRMKIQPGKTCRIAYSVAVSNSREKIIDLAEKYGNMGNINRIFELSKNEMNMQTQYLGLKASRISMYQIMASRILFLNRLLKDRSKHIMNIQKGQSSLWPYGISGDLPIILLITRNKKDIYLVRQILCAHEYWGLKGLKVDLVILNLEGNSYVQPMQNEINELIDSSHLRNKKNQFGGVFVYNKETMKEEDIELIMAIARLVVDSANRDLFKHIKENEIKSNEIYKNEIKSQQAEKSTFSYGIDTSKLQYFNGLGGFSKQGDSYIIVLKDYNNTPAPWINVISNKSFGFHVSEGGAAYTWNKNSRENKLTSWTNDAVVDGESEAIYIKDEETGRVWSISPKPIRDGGEYVIEHGFGYSNFKHTVSDICGEVTMFVDMDESVKVCTIKLKNIGKNIRKLSLSYYAKLVLGVAHEQTAQYIFTGFEPNNQYIYARNPYSQYFGKLICYLKIIGGEEISYTGNREEFIGRGCSFKDPGGLRKEKLSDEVGAGFDPCLSESVGVTLKPNSEKQLVVLLGQEDKQDNIERIIKKYNEPGIAEKELEHSKEFWREFLGRIQVNTPDKSVNIMLNGWLIYQALSCRYWSRTAFYQSGGAYGFRDQLQDVMAIGYLNPDITRQHIVYSSTRQYLEGDVQHWWHPVVDSGIRTKFSDDLLWLPYVTADYIENTGDYSVLKEETKYLEDSILKENEDERYNISRVSDKKGSVYEHCIKAIDRACKFGTHNIPLMGSGDWNDGMSTVGNKGRGESVWLGWFLYDILDKFIPICNYNMDIKNAERYKELKNFIKDSLEKNAWDGSWYKRAYFDDGTSLGSMENDECRIDCIAQAWAVISKAAKESRAKEALEALYRNLVKKDKGIVLLLTPAFNNSNLEPGYIKGYLPGIRENGGQYTHGAIWSIIAFADMGYNNQAYDIFSMLNPINHSKSYLDCRVYKLEPYVIAADVYNSKNNEGRGGWSWYTGAAGWMYRAGMESILGFKFKGKEGFTVKPCIPDSWKEYSIKYKKDKCIYDIKIARDIHKGIFVDGEKMKNNIIPFLNDGIHKIIVNI</sequence>
<feature type="domain" description="Glycosyl hydrolase 94 supersandwich" evidence="4">
    <location>
        <begin position="1603"/>
        <end position="1878"/>
    </location>
</feature>